<name>A0A4Q0YVV5_9GAMM</name>
<dbReference type="EMBL" id="PEIB01000001">
    <property type="protein sequence ID" value="RXJ74945.1"/>
    <property type="molecule type" value="Genomic_DNA"/>
</dbReference>
<comment type="caution">
    <text evidence="1">The sequence shown here is derived from an EMBL/GenBank/DDBJ whole genome shotgun (WGS) entry which is preliminary data.</text>
</comment>
<gene>
    <name evidence="1" type="ORF">CS022_01840</name>
</gene>
<keyword evidence="2" id="KW-1185">Reference proteome</keyword>
<proteinExistence type="predicted"/>
<organism evidence="1 2">
    <name type="scientific">Veronia nyctiphanis</name>
    <dbReference type="NCBI Taxonomy" id="1278244"/>
    <lineage>
        <taxon>Bacteria</taxon>
        <taxon>Pseudomonadati</taxon>
        <taxon>Pseudomonadota</taxon>
        <taxon>Gammaproteobacteria</taxon>
        <taxon>Vibrionales</taxon>
        <taxon>Vibrionaceae</taxon>
        <taxon>Veronia</taxon>
    </lineage>
</organism>
<reference evidence="1 2" key="1">
    <citation type="submission" date="2017-10" db="EMBL/GenBank/DDBJ databases">
        <title>Nyctiphanis sp. nov., isolated from the stomach of the euphausiid Nyctiphanes simplex (Hansen, 1911) in the Gulf of California.</title>
        <authorList>
            <person name="Gomez-Gil B."/>
            <person name="Aguilar-Mendez M."/>
            <person name="Lopez-Cortes A."/>
            <person name="Gomez-Gutierrez J."/>
            <person name="Roque A."/>
            <person name="Lang E."/>
            <person name="Gonzalez-Castillo A."/>
        </authorList>
    </citation>
    <scope>NUCLEOTIDE SEQUENCE [LARGE SCALE GENOMIC DNA]</scope>
    <source>
        <strain evidence="1 2">CAIM 600</strain>
    </source>
</reference>
<dbReference type="Proteomes" id="UP000290287">
    <property type="component" value="Unassembled WGS sequence"/>
</dbReference>
<accession>A0A4Q0YVV5</accession>
<protein>
    <submittedName>
        <fullName evidence="1">Uncharacterized protein</fullName>
    </submittedName>
</protein>
<evidence type="ECO:0000313" key="1">
    <source>
        <dbReference type="EMBL" id="RXJ74945.1"/>
    </source>
</evidence>
<evidence type="ECO:0000313" key="2">
    <source>
        <dbReference type="Proteomes" id="UP000290287"/>
    </source>
</evidence>
<dbReference type="AlphaFoldDB" id="A0A4Q0YVV5"/>
<dbReference type="RefSeq" id="WP_129120831.1">
    <property type="nucleotide sequence ID" value="NZ_PEIB01000001.1"/>
</dbReference>
<sequence length="81" mass="9003">MAEWEFSYEKPESKKLQKAVNDAAKFLTDNRELFPDGYVPISSSSLAAVAIRVHPEFINTQGSNGVNTPSKMVKDIVAKYP</sequence>